<dbReference type="Proteomes" id="UP000009286">
    <property type="component" value="Chromosome"/>
</dbReference>
<feature type="repeat" description="TPR" evidence="1">
    <location>
        <begin position="528"/>
        <end position="561"/>
    </location>
</feature>
<dbReference type="EMBL" id="CP002382">
    <property type="protein sequence ID" value="AEP10290.1"/>
    <property type="molecule type" value="Genomic_DNA"/>
</dbReference>
<dbReference type="Gene3D" id="1.25.40.10">
    <property type="entry name" value="Tetratricopeptide repeat domain"/>
    <property type="match status" value="2"/>
</dbReference>
<gene>
    <name evidence="3" type="ordered locus">MICA_1981</name>
</gene>
<feature type="region of interest" description="Disordered" evidence="2">
    <location>
        <begin position="611"/>
        <end position="634"/>
    </location>
</feature>
<name>G2KNP5_MICAA</name>
<evidence type="ECO:0000256" key="1">
    <source>
        <dbReference type="PROSITE-ProRule" id="PRU00339"/>
    </source>
</evidence>
<dbReference type="PROSITE" id="PS50005">
    <property type="entry name" value="TPR"/>
    <property type="match status" value="1"/>
</dbReference>
<dbReference type="OrthoDB" id="9766710at2"/>
<dbReference type="HOGENOM" id="CLU_007251_2_1_5"/>
<dbReference type="STRING" id="856793.MICA_1981"/>
<evidence type="ECO:0000313" key="4">
    <source>
        <dbReference type="Proteomes" id="UP000009286"/>
    </source>
</evidence>
<dbReference type="Pfam" id="PF13414">
    <property type="entry name" value="TPR_11"/>
    <property type="match status" value="1"/>
</dbReference>
<dbReference type="InterPro" id="IPR011990">
    <property type="entry name" value="TPR-like_helical_dom_sf"/>
</dbReference>
<dbReference type="RefSeq" id="WP_014103513.1">
    <property type="nucleotide sequence ID" value="NC_016026.1"/>
</dbReference>
<dbReference type="KEGG" id="mai:MICA_1981"/>
<dbReference type="InterPro" id="IPR019734">
    <property type="entry name" value="TPR_rpt"/>
</dbReference>
<keyword evidence="1" id="KW-0802">TPR repeat</keyword>
<dbReference type="Pfam" id="PF13432">
    <property type="entry name" value="TPR_16"/>
    <property type="match status" value="1"/>
</dbReference>
<evidence type="ECO:0000313" key="3">
    <source>
        <dbReference type="EMBL" id="AEP10290.1"/>
    </source>
</evidence>
<dbReference type="PANTHER" id="PTHR12558:SF13">
    <property type="entry name" value="CELL DIVISION CYCLE PROTEIN 27 HOMOLOG"/>
    <property type="match status" value="1"/>
</dbReference>
<organism evidence="3 4">
    <name type="scientific">Micavibrio aeruginosavorus (strain ARL-13)</name>
    <dbReference type="NCBI Taxonomy" id="856793"/>
    <lineage>
        <taxon>Bacteria</taxon>
        <taxon>Pseudomonadati</taxon>
        <taxon>Bdellovibrionota</taxon>
        <taxon>Bdellovibrionia</taxon>
        <taxon>Bdellovibrionales</taxon>
        <taxon>Pseudobdellovibrionaceae</taxon>
        <taxon>Micavibrio</taxon>
    </lineage>
</organism>
<sequence length="634" mass="69673">MIKISAPRAVLAVLLTGTMAAAGIGGVWEYIHRDRTAPTPPTETTAHTDADHVLEELAPTLNASGNPVNVVPAIIPTFIPDVPKNATGDYLIAHFAQSQNDWRTASDYLSGVLKRDPNNIELIRRAMVLALGSGDFTLAAQRAEMITQAQDPTASDQDPLAYLILSSNAIVNGQYDEAIAVLNRLPKGDMAEFVVPLLANWARVGNGTYNQAELAGTTIHAYHGGLMAQYLKKDKSEIETFARVIIQPSGLTAEEYERAADLFALAGNKKEALEIYTALRDEDIGSALVHEKIEALKDDKDIIPLLASHRIATPAQGAAQAVFDLARILFQENSDASARVFANMALGLDPNLAEARIILATSSARSKQYQDALKQFDKIPQTHPAWAEAQYAAADMLDQSGQTDEAVRRLRTMYDIHRDVDALARIGDIYRGHEMYDKALVEYNAAIDALGGDVPDEYWHLLYARGMCLEQVGDWPAAEKDLLAALKFRPDQPYLLNYLGYGWADQGKNLDQSLELIARALELQPNDGYITDSLGWVHYKFGQYPEAVKHLERAVELLPYDPTINDHLGDAYWAVGRKNEARFQWERARNFADTTEDAELIITLGDKLQNGLPSSGQTKPAIKAASTNPVDTAQ</sequence>
<dbReference type="AlphaFoldDB" id="G2KNP5"/>
<accession>G2KNP5</accession>
<dbReference type="PANTHER" id="PTHR12558">
    <property type="entry name" value="CELL DIVISION CYCLE 16,23,27"/>
    <property type="match status" value="1"/>
</dbReference>
<dbReference type="SMART" id="SM00028">
    <property type="entry name" value="TPR"/>
    <property type="match status" value="9"/>
</dbReference>
<proteinExistence type="predicted"/>
<evidence type="ECO:0000256" key="2">
    <source>
        <dbReference type="SAM" id="MobiDB-lite"/>
    </source>
</evidence>
<feature type="compositionally biased region" description="Polar residues" evidence="2">
    <location>
        <begin position="625"/>
        <end position="634"/>
    </location>
</feature>
<keyword evidence="4" id="KW-1185">Reference proteome</keyword>
<protein>
    <submittedName>
        <fullName evidence="3">Tetratricopeptide repeat family protein</fullName>
    </submittedName>
</protein>
<dbReference type="eggNOG" id="COG0457">
    <property type="taxonomic scope" value="Bacteria"/>
</dbReference>
<dbReference type="SUPFAM" id="SSF48452">
    <property type="entry name" value="TPR-like"/>
    <property type="match status" value="3"/>
</dbReference>
<reference evidence="3 4" key="1">
    <citation type="journal article" date="2011" name="BMC Genomics">
        <title>Genomic insights into an obligate epibiotic bacterial predator: Micavibrio aeruginosavorus ARL-13.</title>
        <authorList>
            <person name="Wang Z."/>
            <person name="Kadouri D."/>
            <person name="Wu M."/>
        </authorList>
    </citation>
    <scope>NUCLEOTIDE SEQUENCE [LARGE SCALE GENOMIC DNA]</scope>
    <source>
        <strain evidence="3 4">ARL-13</strain>
    </source>
</reference>